<evidence type="ECO:0000256" key="3">
    <source>
        <dbReference type="ARBA" id="ARBA00022475"/>
    </source>
</evidence>
<evidence type="ECO:0000256" key="5">
    <source>
        <dbReference type="ARBA" id="ARBA00022692"/>
    </source>
</evidence>
<dbReference type="InterPro" id="IPR050706">
    <property type="entry name" value="Cyclic-di-GMP_PDE-like"/>
</dbReference>
<dbReference type="GO" id="GO:0005886">
    <property type="term" value="C:plasma membrane"/>
    <property type="evidence" value="ECO:0007669"/>
    <property type="project" value="UniProtKB-SubCell"/>
</dbReference>
<sequence length="530" mass="59992">MGSVTGNSAIPTRVKRVLLVSFLFFIVIIYPSYVYYELQSSLQSKGVEVKQLLQSKINHMFDEMGLVLTLPELECDKHTVQALRRASFYSPYLTELGLFNSEYRVYCTDYGKSDFPIFRSIRSRIEAADDHRSMSIALSKSIKERALFAFLYDEKRQIGINGLAPPHVLENGIDGLLGDEFGYRIAVGLEVLGQHDLLKGSTLIRPYESYIRSPDIFISVVVKDRHIVTTLLYRLPIALLVAILLYWSICTGFKVRVAKQASFDNRVRKAITNRDIDVYFQPIIDIKTSQVSSAEALIRWQSERFGNVEPTRIVSVAAKYDLMNDLTTMIIRSVGAAYRNHKGVLDNISIFVNVDLATLCNDAFIDDLRDLFSLYPELEGRLGLETHGLYLLSELEYQTTVQLINTIRQFGIAISLDDFGLGYADTSVLKSTSIDVLKLDRRFVSHFNRYDVANGDIVKQALVLANEKGIELVAEGVETSNQMERLTSLGIRYIQGYHYNRALPEREFVKVAFKNTKEANSSNTPNADTE</sequence>
<gene>
    <name evidence="12" type="ordered locus">Marme_0482</name>
</gene>
<name>F2JZJ5_MARM1</name>
<dbReference type="RefSeq" id="WP_013659684.1">
    <property type="nucleotide sequence ID" value="NC_015276.1"/>
</dbReference>
<dbReference type="AlphaFoldDB" id="F2JZJ5"/>
<dbReference type="PANTHER" id="PTHR33121:SF70">
    <property type="entry name" value="SIGNALING PROTEIN YKOW"/>
    <property type="match status" value="1"/>
</dbReference>
<evidence type="ECO:0000256" key="8">
    <source>
        <dbReference type="ARBA" id="ARBA00023136"/>
    </source>
</evidence>
<dbReference type="SUPFAM" id="SSF141868">
    <property type="entry name" value="EAL domain-like"/>
    <property type="match status" value="1"/>
</dbReference>
<evidence type="ECO:0000256" key="2">
    <source>
        <dbReference type="ARBA" id="ARBA00012282"/>
    </source>
</evidence>
<evidence type="ECO:0000313" key="13">
    <source>
        <dbReference type="Proteomes" id="UP000001062"/>
    </source>
</evidence>
<evidence type="ECO:0000256" key="6">
    <source>
        <dbReference type="ARBA" id="ARBA00022801"/>
    </source>
</evidence>
<proteinExistence type="predicted"/>
<protein>
    <recommendedName>
        <fullName evidence="2">cyclic-guanylate-specific phosphodiesterase</fullName>
        <ecNumber evidence="2">3.1.4.52</ecNumber>
    </recommendedName>
</protein>
<keyword evidence="4" id="KW-0973">c-di-GMP</keyword>
<evidence type="ECO:0000256" key="9">
    <source>
        <dbReference type="ARBA" id="ARBA00034290"/>
    </source>
</evidence>
<keyword evidence="5 10" id="KW-0812">Transmembrane</keyword>
<dbReference type="OrthoDB" id="675397at2"/>
<keyword evidence="7 10" id="KW-1133">Transmembrane helix</keyword>
<dbReference type="CDD" id="cd01948">
    <property type="entry name" value="EAL"/>
    <property type="match status" value="1"/>
</dbReference>
<dbReference type="Pfam" id="PF00563">
    <property type="entry name" value="EAL"/>
    <property type="match status" value="1"/>
</dbReference>
<dbReference type="InterPro" id="IPR035919">
    <property type="entry name" value="EAL_sf"/>
</dbReference>
<dbReference type="Pfam" id="PF12792">
    <property type="entry name" value="CSS-motif"/>
    <property type="match status" value="1"/>
</dbReference>
<dbReference type="SMART" id="SM00052">
    <property type="entry name" value="EAL"/>
    <property type="match status" value="1"/>
</dbReference>
<dbReference type="HOGENOM" id="CLU_000445_131_3_6"/>
<evidence type="ECO:0000313" key="12">
    <source>
        <dbReference type="EMBL" id="ADZ89778.1"/>
    </source>
</evidence>
<feature type="domain" description="EAL" evidence="11">
    <location>
        <begin position="260"/>
        <end position="516"/>
    </location>
</feature>
<evidence type="ECO:0000256" key="7">
    <source>
        <dbReference type="ARBA" id="ARBA00022989"/>
    </source>
</evidence>
<evidence type="ECO:0000256" key="1">
    <source>
        <dbReference type="ARBA" id="ARBA00004651"/>
    </source>
</evidence>
<dbReference type="EC" id="3.1.4.52" evidence="2"/>
<comment type="subcellular location">
    <subcellularLocation>
        <location evidence="1">Cell membrane</location>
        <topology evidence="1">Multi-pass membrane protein</topology>
    </subcellularLocation>
</comment>
<evidence type="ECO:0000256" key="4">
    <source>
        <dbReference type="ARBA" id="ARBA00022636"/>
    </source>
</evidence>
<dbReference type="PANTHER" id="PTHR33121">
    <property type="entry name" value="CYCLIC DI-GMP PHOSPHODIESTERASE PDEF"/>
    <property type="match status" value="1"/>
</dbReference>
<dbReference type="Gene3D" id="3.20.20.450">
    <property type="entry name" value="EAL domain"/>
    <property type="match status" value="1"/>
</dbReference>
<dbReference type="KEGG" id="mme:Marme_0482"/>
<dbReference type="InterPro" id="IPR001633">
    <property type="entry name" value="EAL_dom"/>
</dbReference>
<keyword evidence="8 10" id="KW-0472">Membrane</keyword>
<evidence type="ECO:0000259" key="11">
    <source>
        <dbReference type="PROSITE" id="PS50883"/>
    </source>
</evidence>
<comment type="catalytic activity">
    <reaction evidence="9">
        <text>3',3'-c-di-GMP + H2O = 5'-phosphoguanylyl(3'-&gt;5')guanosine + H(+)</text>
        <dbReference type="Rhea" id="RHEA:24902"/>
        <dbReference type="ChEBI" id="CHEBI:15377"/>
        <dbReference type="ChEBI" id="CHEBI:15378"/>
        <dbReference type="ChEBI" id="CHEBI:58754"/>
        <dbReference type="ChEBI" id="CHEBI:58805"/>
        <dbReference type="EC" id="3.1.4.52"/>
    </reaction>
</comment>
<keyword evidence="3" id="KW-1003">Cell membrane</keyword>
<dbReference type="Proteomes" id="UP000001062">
    <property type="component" value="Chromosome"/>
</dbReference>
<accession>F2JZJ5</accession>
<dbReference type="GO" id="GO:0071111">
    <property type="term" value="F:cyclic-guanylate-specific phosphodiesterase activity"/>
    <property type="evidence" value="ECO:0007669"/>
    <property type="project" value="UniProtKB-EC"/>
</dbReference>
<dbReference type="eggNOG" id="COG2200">
    <property type="taxonomic scope" value="Bacteria"/>
</dbReference>
<dbReference type="PROSITE" id="PS50883">
    <property type="entry name" value="EAL"/>
    <property type="match status" value="1"/>
</dbReference>
<keyword evidence="6" id="KW-0378">Hydrolase</keyword>
<reference evidence="12 13" key="1">
    <citation type="journal article" date="2012" name="Stand. Genomic Sci.">
        <title>Complete genome sequence of the melanogenic marine bacterium Marinomonas mediterranea type strain (MMB-1(T)).</title>
        <authorList>
            <person name="Lucas-Elio P."/>
            <person name="Goodwin L."/>
            <person name="Woyke T."/>
            <person name="Pitluck S."/>
            <person name="Nolan M."/>
            <person name="Kyrpides N.C."/>
            <person name="Detter J.C."/>
            <person name="Copeland A."/>
            <person name="Teshima H."/>
            <person name="Bruce D."/>
            <person name="Detter C."/>
            <person name="Tapia R."/>
            <person name="Han S."/>
            <person name="Land M.L."/>
            <person name="Ivanova N."/>
            <person name="Mikhailova N."/>
            <person name="Johnston A.W."/>
            <person name="Sanchez-Amat A."/>
        </authorList>
    </citation>
    <scope>NUCLEOTIDE SEQUENCE [LARGE SCALE GENOMIC DNA]</scope>
    <source>
        <strain evidence="13">ATCC 700492 / JCM 21426 / NBRC 103028 / MMB-1</strain>
    </source>
</reference>
<dbReference type="STRING" id="717774.Marme_0482"/>
<dbReference type="InterPro" id="IPR024744">
    <property type="entry name" value="CSS-motif_dom"/>
</dbReference>
<keyword evidence="13" id="KW-1185">Reference proteome</keyword>
<feature type="transmembrane region" description="Helical" evidence="10">
    <location>
        <begin position="17"/>
        <end position="36"/>
    </location>
</feature>
<organism evidence="12 13">
    <name type="scientific">Marinomonas mediterranea (strain ATCC 700492 / JCM 21426 / NBRC 103028 / MMB-1)</name>
    <dbReference type="NCBI Taxonomy" id="717774"/>
    <lineage>
        <taxon>Bacteria</taxon>
        <taxon>Pseudomonadati</taxon>
        <taxon>Pseudomonadota</taxon>
        <taxon>Gammaproteobacteria</taxon>
        <taxon>Oceanospirillales</taxon>
        <taxon>Oceanospirillaceae</taxon>
        <taxon>Marinomonas</taxon>
    </lineage>
</organism>
<evidence type="ECO:0000256" key="10">
    <source>
        <dbReference type="SAM" id="Phobius"/>
    </source>
</evidence>
<dbReference type="PATRIC" id="fig|717774.3.peg.496"/>
<dbReference type="EMBL" id="CP002583">
    <property type="protein sequence ID" value="ADZ89778.1"/>
    <property type="molecule type" value="Genomic_DNA"/>
</dbReference>